<evidence type="ECO:0000256" key="1">
    <source>
        <dbReference type="SAM" id="SignalP"/>
    </source>
</evidence>
<dbReference type="RefSeq" id="WP_210683703.1">
    <property type="nucleotide sequence ID" value="NZ_JAGMWN010000014.1"/>
</dbReference>
<feature type="chain" id="PRO_5035201128" description="YARHG domain-containing protein" evidence="1">
    <location>
        <begin position="33"/>
        <end position="140"/>
    </location>
</feature>
<keyword evidence="1" id="KW-0732">Signal</keyword>
<accession>A0A8J7V489</accession>
<dbReference type="EMBL" id="JAGMWN010000014">
    <property type="protein sequence ID" value="MBP5859106.1"/>
    <property type="molecule type" value="Genomic_DNA"/>
</dbReference>
<reference evidence="2" key="1">
    <citation type="submission" date="2021-04" db="EMBL/GenBank/DDBJ databases">
        <authorList>
            <person name="Zhang D.-C."/>
        </authorList>
    </citation>
    <scope>NUCLEOTIDE SEQUENCE</scope>
    <source>
        <strain evidence="2">CGMCC 1.15697</strain>
    </source>
</reference>
<evidence type="ECO:0008006" key="4">
    <source>
        <dbReference type="Google" id="ProtNLM"/>
    </source>
</evidence>
<evidence type="ECO:0000313" key="3">
    <source>
        <dbReference type="Proteomes" id="UP000672602"/>
    </source>
</evidence>
<name>A0A8J7V489_9PROT</name>
<gene>
    <name evidence="2" type="ORF">KAJ83_18945</name>
</gene>
<dbReference type="Proteomes" id="UP000672602">
    <property type="component" value="Unassembled WGS sequence"/>
</dbReference>
<dbReference type="AlphaFoldDB" id="A0A8J7V489"/>
<sequence>MARWRIGPGRHFPVPGLLAAGALLAAPIEAGAAPMEPPGEQPAERPAMGADLYDRCRAWTEAGAFPNGLAAGYCAINFTLPSAHLFKCLDFQERGRYPSSLDFKACVLTFDQNRGRVWPDFPGLTVPTKAEVGTRLEGGA</sequence>
<protein>
    <recommendedName>
        <fullName evidence="4">YARHG domain-containing protein</fullName>
    </recommendedName>
</protein>
<organism evidence="2 3">
    <name type="scientific">Marivibrio halodurans</name>
    <dbReference type="NCBI Taxonomy" id="2039722"/>
    <lineage>
        <taxon>Bacteria</taxon>
        <taxon>Pseudomonadati</taxon>
        <taxon>Pseudomonadota</taxon>
        <taxon>Alphaproteobacteria</taxon>
        <taxon>Rhodospirillales</taxon>
        <taxon>Rhodospirillaceae</taxon>
        <taxon>Marivibrio</taxon>
    </lineage>
</organism>
<evidence type="ECO:0000313" key="2">
    <source>
        <dbReference type="EMBL" id="MBP5859106.1"/>
    </source>
</evidence>
<feature type="signal peptide" evidence="1">
    <location>
        <begin position="1"/>
        <end position="32"/>
    </location>
</feature>
<proteinExistence type="predicted"/>
<comment type="caution">
    <text evidence="2">The sequence shown here is derived from an EMBL/GenBank/DDBJ whole genome shotgun (WGS) entry which is preliminary data.</text>
</comment>
<keyword evidence="3" id="KW-1185">Reference proteome</keyword>